<dbReference type="InterPro" id="IPR036163">
    <property type="entry name" value="HMA_dom_sf"/>
</dbReference>
<dbReference type="Gene3D" id="3.40.1110.10">
    <property type="entry name" value="Calcium-transporting ATPase, cytoplasmic domain N"/>
    <property type="match status" value="1"/>
</dbReference>
<keyword evidence="4 10" id="KW-0479">Metal-binding</keyword>
<feature type="transmembrane region" description="Helical" evidence="10">
    <location>
        <begin position="360"/>
        <end position="386"/>
    </location>
</feature>
<feature type="transmembrane region" description="Helical" evidence="10">
    <location>
        <begin position="139"/>
        <end position="159"/>
    </location>
</feature>
<feature type="transmembrane region" description="Helical" evidence="10">
    <location>
        <begin position="332"/>
        <end position="354"/>
    </location>
</feature>
<dbReference type="GO" id="GO:0005886">
    <property type="term" value="C:plasma membrane"/>
    <property type="evidence" value="ECO:0007669"/>
    <property type="project" value="UniProtKB-SubCell"/>
</dbReference>
<keyword evidence="7" id="KW-1278">Translocase</keyword>
<dbReference type="FunFam" id="2.70.150.10:FF:000002">
    <property type="entry name" value="Copper-transporting ATPase 1, putative"/>
    <property type="match status" value="1"/>
</dbReference>
<dbReference type="Pfam" id="PF00702">
    <property type="entry name" value="Hydrolase"/>
    <property type="match status" value="1"/>
</dbReference>
<evidence type="ECO:0000256" key="4">
    <source>
        <dbReference type="ARBA" id="ARBA00022723"/>
    </source>
</evidence>
<evidence type="ECO:0000256" key="7">
    <source>
        <dbReference type="ARBA" id="ARBA00022967"/>
    </source>
</evidence>
<organism evidence="12 13">
    <name type="scientific">Micromonospora wenchangensis</name>
    <dbReference type="NCBI Taxonomy" id="1185415"/>
    <lineage>
        <taxon>Bacteria</taxon>
        <taxon>Bacillati</taxon>
        <taxon>Actinomycetota</taxon>
        <taxon>Actinomycetes</taxon>
        <taxon>Micromonosporales</taxon>
        <taxon>Micromonosporaceae</taxon>
        <taxon>Micromonospora</taxon>
    </lineage>
</organism>
<keyword evidence="6 10" id="KW-0067">ATP-binding</keyword>
<dbReference type="EMBL" id="MZMV01000011">
    <property type="protein sequence ID" value="OWV09605.1"/>
    <property type="molecule type" value="Genomic_DNA"/>
</dbReference>
<dbReference type="Proteomes" id="UP000197174">
    <property type="component" value="Unassembled WGS sequence"/>
</dbReference>
<dbReference type="SUPFAM" id="SSF55008">
    <property type="entry name" value="HMA, heavy metal-associated domain"/>
    <property type="match status" value="1"/>
</dbReference>
<dbReference type="GO" id="GO:0005524">
    <property type="term" value="F:ATP binding"/>
    <property type="evidence" value="ECO:0007669"/>
    <property type="project" value="UniProtKB-UniRule"/>
</dbReference>
<dbReference type="InterPro" id="IPR059000">
    <property type="entry name" value="ATPase_P-type_domA"/>
</dbReference>
<evidence type="ECO:0000313" key="12">
    <source>
        <dbReference type="EMBL" id="OWV09605.1"/>
    </source>
</evidence>
<dbReference type="Gene3D" id="3.40.50.1000">
    <property type="entry name" value="HAD superfamily/HAD-like"/>
    <property type="match status" value="1"/>
</dbReference>
<gene>
    <name evidence="12" type="ORF">B5D80_08860</name>
</gene>
<accession>A0A2D0AXG6</accession>
<dbReference type="PANTHER" id="PTHR43520">
    <property type="entry name" value="ATP7, ISOFORM B"/>
    <property type="match status" value="1"/>
</dbReference>
<evidence type="ECO:0000256" key="3">
    <source>
        <dbReference type="ARBA" id="ARBA00022692"/>
    </source>
</evidence>
<dbReference type="PRINTS" id="PR00119">
    <property type="entry name" value="CATATPASE"/>
</dbReference>
<dbReference type="SUPFAM" id="SSF81665">
    <property type="entry name" value="Calcium ATPase, transmembrane domain M"/>
    <property type="match status" value="1"/>
</dbReference>
<keyword evidence="8 10" id="KW-1133">Transmembrane helix</keyword>
<dbReference type="Pfam" id="PF00122">
    <property type="entry name" value="E1-E2_ATPase"/>
    <property type="match status" value="1"/>
</dbReference>
<dbReference type="GO" id="GO:0043682">
    <property type="term" value="F:P-type divalent copper transporter activity"/>
    <property type="evidence" value="ECO:0007669"/>
    <property type="project" value="TreeGrafter"/>
</dbReference>
<feature type="transmembrane region" description="Helical" evidence="10">
    <location>
        <begin position="101"/>
        <end position="119"/>
    </location>
</feature>
<keyword evidence="3 10" id="KW-0812">Transmembrane</keyword>
<dbReference type="InterPro" id="IPR008250">
    <property type="entry name" value="ATPase_P-typ_transduc_dom_A_sf"/>
</dbReference>
<sequence>MTCAACANRIERKLNRIDGVRATVNFATATATVEHDSAVAVPDLVATVTAMGYTAQPPAPTTIAQEDDQTTNDAGRRLLLAAAFAAPVMVISMTPAAQFPYWQWATAALTAPVVAWAGWPFHRAAMINVRHGAATMDTLVSLGALVSFLWSLWALLATPAGQPGLQMSLSWFSGHDHPLYFEVGAALVTFLLAGRWLEARARYRAGSAVRSLARLGAKDVAVLDTDGTERRTQVTDLRVGDLFVVRPGEKIATDGVVEAGVSAVDVALLTGESVPVEVGPGSTVTGATVNTGGRLVVRASRVGADTRLAQITRLVAEAQAGKARIQRLADEVAGIFVPFVLVIALATFAGWLVLAPTATAVGVAVAVLIVACPCALGLATPTALLVGTGRGAQLGVLIRGVAALESARRIDTIVLDKTGTLTSGRMRVTGVHPLPEVSRSELLRLAAAVEACSEHPVAHAIVIAAGAEDGLSLPPADAFHAEPGLGARGTVDQVRVTIGNARLLALDGIDVDQVTGSADTVVYVAWDGQLRGWITIADTLRESTVPMLRRLRALGLRPVLLTGDSLAAAEGVAAQVGLTEVIADVTPEAKAATVRRLRDEGATVAMIGDGVNDAAALAEADLGVAIATGSDVAIEASDVTIVRARAGTVDLTAVVDALSLARATLRTIKVNLFWAFAYNSLMIPLAAVGLVTPMLAAAAMACSSLLVVLNSLRLFRWRPAADEAVGQRADNNRRTLIH</sequence>
<dbReference type="CDD" id="cd02094">
    <property type="entry name" value="P-type_ATPase_Cu-like"/>
    <property type="match status" value="1"/>
</dbReference>
<feature type="transmembrane region" description="Helical" evidence="10">
    <location>
        <begin position="78"/>
        <end position="95"/>
    </location>
</feature>
<dbReference type="NCBIfam" id="TIGR01512">
    <property type="entry name" value="ATPase-IB2_Cd"/>
    <property type="match status" value="1"/>
</dbReference>
<keyword evidence="5 10" id="KW-0547">Nucleotide-binding</keyword>
<dbReference type="InterPro" id="IPR018303">
    <property type="entry name" value="ATPase_P-typ_P_site"/>
</dbReference>
<dbReference type="SUPFAM" id="SSF56784">
    <property type="entry name" value="HAD-like"/>
    <property type="match status" value="1"/>
</dbReference>
<dbReference type="NCBIfam" id="TIGR01511">
    <property type="entry name" value="ATPase-IB1_Cu"/>
    <property type="match status" value="1"/>
</dbReference>
<dbReference type="InterPro" id="IPR006121">
    <property type="entry name" value="HMA_dom"/>
</dbReference>
<dbReference type="GO" id="GO:0016887">
    <property type="term" value="F:ATP hydrolysis activity"/>
    <property type="evidence" value="ECO:0007669"/>
    <property type="project" value="InterPro"/>
</dbReference>
<evidence type="ECO:0000256" key="10">
    <source>
        <dbReference type="RuleBase" id="RU362081"/>
    </source>
</evidence>
<dbReference type="CDD" id="cd00371">
    <property type="entry name" value="HMA"/>
    <property type="match status" value="1"/>
</dbReference>
<keyword evidence="13" id="KW-1185">Reference proteome</keyword>
<protein>
    <submittedName>
        <fullName evidence="12">Heavy metal translocating P-type ATPase</fullName>
    </submittedName>
</protein>
<evidence type="ECO:0000256" key="1">
    <source>
        <dbReference type="ARBA" id="ARBA00004651"/>
    </source>
</evidence>
<dbReference type="NCBIfam" id="TIGR01494">
    <property type="entry name" value="ATPase_P-type"/>
    <property type="match status" value="2"/>
</dbReference>
<dbReference type="PROSITE" id="PS50846">
    <property type="entry name" value="HMA_2"/>
    <property type="match status" value="1"/>
</dbReference>
<comment type="subcellular location">
    <subcellularLocation>
        <location evidence="1">Cell membrane</location>
        <topology evidence="1">Multi-pass membrane protein</topology>
    </subcellularLocation>
</comment>
<evidence type="ECO:0000313" key="13">
    <source>
        <dbReference type="Proteomes" id="UP000197174"/>
    </source>
</evidence>
<keyword evidence="9 10" id="KW-0472">Membrane</keyword>
<dbReference type="PROSITE" id="PS00154">
    <property type="entry name" value="ATPASE_E1_E2"/>
    <property type="match status" value="1"/>
</dbReference>
<dbReference type="PANTHER" id="PTHR43520:SF8">
    <property type="entry name" value="P-TYPE CU(+) TRANSPORTER"/>
    <property type="match status" value="1"/>
</dbReference>
<dbReference type="InterPro" id="IPR027256">
    <property type="entry name" value="P-typ_ATPase_IB"/>
</dbReference>
<comment type="similarity">
    <text evidence="2 10">Belongs to the cation transport ATPase (P-type) (TC 3.A.3) family. Type IB subfamily.</text>
</comment>
<feature type="transmembrane region" description="Helical" evidence="10">
    <location>
        <begin position="670"/>
        <end position="688"/>
    </location>
</feature>
<dbReference type="GO" id="GO:0055070">
    <property type="term" value="P:copper ion homeostasis"/>
    <property type="evidence" value="ECO:0007669"/>
    <property type="project" value="TreeGrafter"/>
</dbReference>
<keyword evidence="10" id="KW-1003">Cell membrane</keyword>
<evidence type="ECO:0000256" key="2">
    <source>
        <dbReference type="ARBA" id="ARBA00006024"/>
    </source>
</evidence>
<dbReference type="InterPro" id="IPR023214">
    <property type="entry name" value="HAD_sf"/>
</dbReference>
<comment type="caution">
    <text evidence="12">The sequence shown here is derived from an EMBL/GenBank/DDBJ whole genome shotgun (WGS) entry which is preliminary data.</text>
</comment>
<dbReference type="GO" id="GO:0005507">
    <property type="term" value="F:copper ion binding"/>
    <property type="evidence" value="ECO:0007669"/>
    <property type="project" value="TreeGrafter"/>
</dbReference>
<dbReference type="InterPro" id="IPR001757">
    <property type="entry name" value="P_typ_ATPase"/>
</dbReference>
<proteinExistence type="inferred from homology"/>
<dbReference type="InterPro" id="IPR023298">
    <property type="entry name" value="ATPase_P-typ_TM_dom_sf"/>
</dbReference>
<dbReference type="InterPro" id="IPR023299">
    <property type="entry name" value="ATPase_P-typ_cyto_dom_N"/>
</dbReference>
<dbReference type="SUPFAM" id="SSF81653">
    <property type="entry name" value="Calcium ATPase, transduction domain A"/>
    <property type="match status" value="1"/>
</dbReference>
<dbReference type="Gene3D" id="2.70.150.10">
    <property type="entry name" value="Calcium-transporting ATPase, cytoplasmic transduction domain A"/>
    <property type="match status" value="1"/>
</dbReference>
<evidence type="ECO:0000256" key="6">
    <source>
        <dbReference type="ARBA" id="ARBA00022840"/>
    </source>
</evidence>
<evidence type="ECO:0000256" key="9">
    <source>
        <dbReference type="ARBA" id="ARBA00023136"/>
    </source>
</evidence>
<evidence type="ECO:0000256" key="5">
    <source>
        <dbReference type="ARBA" id="ARBA00022741"/>
    </source>
</evidence>
<dbReference type="InterPro" id="IPR036412">
    <property type="entry name" value="HAD-like_sf"/>
</dbReference>
<feature type="domain" description="HMA" evidence="11">
    <location>
        <begin position="1"/>
        <end position="56"/>
    </location>
</feature>
<feature type="transmembrane region" description="Helical" evidence="10">
    <location>
        <begin position="694"/>
        <end position="712"/>
    </location>
</feature>
<evidence type="ECO:0000259" key="11">
    <source>
        <dbReference type="PROSITE" id="PS50846"/>
    </source>
</evidence>
<dbReference type="OrthoDB" id="7059309at2"/>
<dbReference type="AlphaFoldDB" id="A0A2D0AXG6"/>
<reference evidence="12 13" key="1">
    <citation type="submission" date="2017-03" db="EMBL/GenBank/DDBJ databases">
        <title>Whole genome sequence of Micromonospora wenchangensis, isolated from mangrove soil.</title>
        <authorList>
            <person name="Yang H."/>
        </authorList>
    </citation>
    <scope>NUCLEOTIDE SEQUENCE [LARGE SCALE GENOMIC DNA]</scope>
    <source>
        <strain evidence="12 13">CCTCC AA 2012002</strain>
    </source>
</reference>
<dbReference type="Pfam" id="PF00403">
    <property type="entry name" value="HMA"/>
    <property type="match status" value="1"/>
</dbReference>
<evidence type="ECO:0000256" key="8">
    <source>
        <dbReference type="ARBA" id="ARBA00022989"/>
    </source>
</evidence>
<name>A0A2D0AXG6_9ACTN</name>
<dbReference type="NCBIfam" id="TIGR01525">
    <property type="entry name" value="ATPase-IB_hvy"/>
    <property type="match status" value="1"/>
</dbReference>
<dbReference type="Gene3D" id="3.30.70.100">
    <property type="match status" value="1"/>
</dbReference>
<feature type="transmembrane region" description="Helical" evidence="10">
    <location>
        <begin position="179"/>
        <end position="197"/>
    </location>
</feature>